<dbReference type="PANTHER" id="PTHR34054:SF4">
    <property type="entry name" value="PROTEIN, PUTATIVE-RELATED"/>
    <property type="match status" value="1"/>
</dbReference>
<feature type="region of interest" description="Disordered" evidence="1">
    <location>
        <begin position="37"/>
        <end position="73"/>
    </location>
</feature>
<proteinExistence type="predicted"/>
<feature type="compositionally biased region" description="Basic and acidic residues" evidence="1">
    <location>
        <begin position="43"/>
        <end position="54"/>
    </location>
</feature>
<reference evidence="2 3" key="1">
    <citation type="journal article" date="2018" name="PLoS Genet.">
        <title>Population sequencing reveals clonal diversity and ancestral inbreeding in the grapevine cultivar Chardonnay.</title>
        <authorList>
            <person name="Roach M.J."/>
            <person name="Johnson D.L."/>
            <person name="Bohlmann J."/>
            <person name="van Vuuren H.J."/>
            <person name="Jones S.J."/>
            <person name="Pretorius I.S."/>
            <person name="Schmidt S.A."/>
            <person name="Borneman A.R."/>
        </authorList>
    </citation>
    <scope>NUCLEOTIDE SEQUENCE [LARGE SCALE GENOMIC DNA]</scope>
    <source>
        <strain evidence="3">cv. Chardonnay</strain>
        <tissue evidence="2">Leaf</tissue>
    </source>
</reference>
<organism evidence="2 3">
    <name type="scientific">Vitis vinifera</name>
    <name type="common">Grape</name>
    <dbReference type="NCBI Taxonomy" id="29760"/>
    <lineage>
        <taxon>Eukaryota</taxon>
        <taxon>Viridiplantae</taxon>
        <taxon>Streptophyta</taxon>
        <taxon>Embryophyta</taxon>
        <taxon>Tracheophyta</taxon>
        <taxon>Spermatophyta</taxon>
        <taxon>Magnoliopsida</taxon>
        <taxon>eudicotyledons</taxon>
        <taxon>Gunneridae</taxon>
        <taxon>Pentapetalae</taxon>
        <taxon>rosids</taxon>
        <taxon>Vitales</taxon>
        <taxon>Vitaceae</taxon>
        <taxon>Viteae</taxon>
        <taxon>Vitis</taxon>
    </lineage>
</organism>
<accession>A0A438JB20</accession>
<evidence type="ECO:0000313" key="2">
    <source>
        <dbReference type="EMBL" id="RVX06170.1"/>
    </source>
</evidence>
<evidence type="ECO:0000256" key="1">
    <source>
        <dbReference type="SAM" id="MobiDB-lite"/>
    </source>
</evidence>
<evidence type="ECO:0000313" key="3">
    <source>
        <dbReference type="Proteomes" id="UP000288805"/>
    </source>
</evidence>
<comment type="caution">
    <text evidence="2">The sequence shown here is derived from an EMBL/GenBank/DDBJ whole genome shotgun (WGS) entry which is preliminary data.</text>
</comment>
<dbReference type="PANTHER" id="PTHR34054">
    <property type="entry name" value="EXPRESSED PROTEIN"/>
    <property type="match status" value="1"/>
</dbReference>
<dbReference type="AlphaFoldDB" id="A0A438JB20"/>
<feature type="region of interest" description="Disordered" evidence="1">
    <location>
        <begin position="194"/>
        <end position="216"/>
    </location>
</feature>
<name>A0A438JB20_VITVI</name>
<sequence>MINLSNIHVSINPLRLPATCYRTQVSQFLKRDKTLRRKTQQRVLEKHDRSEQVMHRSHRGRQNSTAGHPEFPGDPFSIPSKELLYFFCWKRQSRIEPHADPHAHPATRPGRVPSEEINDVDVLKWQGLYGSSRVLFTIKEEEREEMEPQATDKSLSAETKSVSLGECLRVADELPELTVAVGVDEVTPFSTPCASPPYFTPSPSPTRDVGNGTTSPENVEIGNLVLAIKGLEKECSESDVSSGSKFSFVSLEVHSD</sequence>
<dbReference type="InterPro" id="IPR045884">
    <property type="entry name" value="At5g59350-like"/>
</dbReference>
<feature type="compositionally biased region" description="Pro residues" evidence="1">
    <location>
        <begin position="194"/>
        <end position="204"/>
    </location>
</feature>
<protein>
    <submittedName>
        <fullName evidence="2">Uncharacterized protein</fullName>
    </submittedName>
</protein>
<gene>
    <name evidence="2" type="ORF">CK203_018800</name>
</gene>
<dbReference type="EMBL" id="QGNW01000053">
    <property type="protein sequence ID" value="RVX06170.1"/>
    <property type="molecule type" value="Genomic_DNA"/>
</dbReference>
<dbReference type="Proteomes" id="UP000288805">
    <property type="component" value="Unassembled WGS sequence"/>
</dbReference>